<protein>
    <submittedName>
        <fullName evidence="1">Sulfotransferase</fullName>
    </submittedName>
</protein>
<dbReference type="AlphaFoldDB" id="A0A5E5A8R9"/>
<dbReference type="Gene3D" id="3.40.50.300">
    <property type="entry name" value="P-loop containing nucleotide triphosphate hydrolases"/>
    <property type="match status" value="1"/>
</dbReference>
<accession>A0A5E5A8R9</accession>
<evidence type="ECO:0000313" key="1">
    <source>
        <dbReference type="EMBL" id="VVE70009.1"/>
    </source>
</evidence>
<dbReference type="GO" id="GO:0016740">
    <property type="term" value="F:transferase activity"/>
    <property type="evidence" value="ECO:0007669"/>
    <property type="project" value="UniProtKB-KW"/>
</dbReference>
<dbReference type="InterPro" id="IPR052736">
    <property type="entry name" value="Stf3_sulfotransferase"/>
</dbReference>
<dbReference type="PANTHER" id="PTHR36451:SF1">
    <property type="entry name" value="OMEGA-HYDROXY-BETA-DIHYDROMENAQUINONE-9 SULFOTRANSFERASE STF3"/>
    <property type="match status" value="1"/>
</dbReference>
<keyword evidence="2" id="KW-1185">Reference proteome</keyword>
<dbReference type="Pfam" id="PF13469">
    <property type="entry name" value="Sulfotransfer_3"/>
    <property type="match status" value="1"/>
</dbReference>
<dbReference type="PANTHER" id="PTHR36451">
    <property type="entry name" value="PAPS-DEPENDENT SULFOTRANSFERASE STF3"/>
    <property type="match status" value="1"/>
</dbReference>
<organism evidence="1 2">
    <name type="scientific">Pandoraea captiosa</name>
    <dbReference type="NCBI Taxonomy" id="2508302"/>
    <lineage>
        <taxon>Bacteria</taxon>
        <taxon>Pseudomonadati</taxon>
        <taxon>Pseudomonadota</taxon>
        <taxon>Betaproteobacteria</taxon>
        <taxon>Burkholderiales</taxon>
        <taxon>Burkholderiaceae</taxon>
        <taxon>Pandoraea</taxon>
    </lineage>
</organism>
<dbReference type="EMBL" id="CABPSQ010000006">
    <property type="protein sequence ID" value="VVE70009.1"/>
    <property type="molecule type" value="Genomic_DNA"/>
</dbReference>
<reference evidence="1 2" key="1">
    <citation type="submission" date="2019-08" db="EMBL/GenBank/DDBJ databases">
        <authorList>
            <person name="Peeters C."/>
        </authorList>
    </citation>
    <scope>NUCLEOTIDE SEQUENCE [LARGE SCALE GENOMIC DNA]</scope>
    <source>
        <strain evidence="1 2">LMG 31118</strain>
    </source>
</reference>
<evidence type="ECO:0000313" key="2">
    <source>
        <dbReference type="Proteomes" id="UP000414136"/>
    </source>
</evidence>
<sequence>MSSIIDIHFLLDAAVQRSNGLNDFGDPSFLPALERLVHSINAEGKLSENGAAIFTERLIESLASRLALESHLKRHPEILQEELKQPVFIIGLPRTGTTMLHRVLARDRRFYTPLWWEVRFPAPLGPTPSEGEDPRVALAKSEVKMMLEAMPELLTMHPLDAELPDEEVVLMEHSFLSAMYAYANIPTYTEWLGKQDQTPAYRYLKRQLQFLQWQKRRRGEVAQRWILKAPHHTHAMDVLFKVFPDAKVIQTHRDPLETIPSMSSFAHTIWRVYSDQADPREAAALWSAKFAKGLRDAIGVRDKLPADRFLDVWYLDAVAKPLEVARTVYPFIGMTLTDEAEKSMSEWIGQSSRDKRAPHDYSLEKMGLTRSKLESDFDEYRQRYILPRKVMSAGANP</sequence>
<dbReference type="Proteomes" id="UP000414136">
    <property type="component" value="Unassembled WGS sequence"/>
</dbReference>
<keyword evidence="1" id="KW-0808">Transferase</keyword>
<dbReference type="InterPro" id="IPR027417">
    <property type="entry name" value="P-loop_NTPase"/>
</dbReference>
<dbReference type="SUPFAM" id="SSF52540">
    <property type="entry name" value="P-loop containing nucleoside triphosphate hydrolases"/>
    <property type="match status" value="1"/>
</dbReference>
<gene>
    <name evidence="1" type="ORF">PCA31118_03395</name>
</gene>
<name>A0A5E5A8R9_9BURK</name>
<dbReference type="RefSeq" id="WP_150626285.1">
    <property type="nucleotide sequence ID" value="NZ_CABPSQ010000006.1"/>
</dbReference>
<dbReference type="OrthoDB" id="9777890at2"/>
<proteinExistence type="predicted"/>